<dbReference type="HAMAP" id="MF_01808">
    <property type="entry name" value="Recomb_XerC_XerD"/>
    <property type="match status" value="1"/>
</dbReference>
<dbReference type="InterPro" id="IPR011010">
    <property type="entry name" value="DNA_brk_join_enz"/>
</dbReference>
<keyword evidence="9 10" id="KW-0131">Cell cycle</keyword>
<gene>
    <name evidence="10" type="primary">xerC</name>
    <name evidence="13" type="ORF">J3R75_001843</name>
</gene>
<dbReference type="InterPro" id="IPR013762">
    <property type="entry name" value="Integrase-like_cat_sf"/>
</dbReference>
<feature type="active site" evidence="10">
    <location>
        <position position="244"/>
    </location>
</feature>
<comment type="similarity">
    <text evidence="2">Belongs to the 'phage' integrase family. XerD subfamily.</text>
</comment>
<organism evidence="13 14">
    <name type="scientific">Oligosphaera ethanolica</name>
    <dbReference type="NCBI Taxonomy" id="760260"/>
    <lineage>
        <taxon>Bacteria</taxon>
        <taxon>Pseudomonadati</taxon>
        <taxon>Lentisphaerota</taxon>
        <taxon>Oligosphaeria</taxon>
        <taxon>Oligosphaerales</taxon>
        <taxon>Oligosphaeraceae</taxon>
        <taxon>Oligosphaera</taxon>
    </lineage>
</organism>
<dbReference type="AlphaFoldDB" id="A0AAE4ANK3"/>
<evidence type="ECO:0000256" key="3">
    <source>
        <dbReference type="ARBA" id="ARBA00022490"/>
    </source>
</evidence>
<dbReference type="InterPro" id="IPR010998">
    <property type="entry name" value="Integrase_recombinase_N"/>
</dbReference>
<evidence type="ECO:0000256" key="10">
    <source>
        <dbReference type="HAMAP-Rule" id="MF_01808"/>
    </source>
</evidence>
<name>A0AAE4ANK3_9BACT</name>
<feature type="active site" description="O-(3'-phospho-DNA)-tyrosine intermediate" evidence="10">
    <location>
        <position position="276"/>
    </location>
</feature>
<dbReference type="PANTHER" id="PTHR30349">
    <property type="entry name" value="PHAGE INTEGRASE-RELATED"/>
    <property type="match status" value="1"/>
</dbReference>
<dbReference type="PROSITE" id="PS51898">
    <property type="entry name" value="TYR_RECOMBINASE"/>
    <property type="match status" value="1"/>
</dbReference>
<dbReference type="InterPro" id="IPR050090">
    <property type="entry name" value="Tyrosine_recombinase_XerCD"/>
</dbReference>
<dbReference type="PANTHER" id="PTHR30349:SF81">
    <property type="entry name" value="TYROSINE RECOMBINASE XERC"/>
    <property type="match status" value="1"/>
</dbReference>
<evidence type="ECO:0000256" key="7">
    <source>
        <dbReference type="ARBA" id="ARBA00023125"/>
    </source>
</evidence>
<keyword evidence="6 10" id="KW-0229">DNA integration</keyword>
<dbReference type="GO" id="GO:0007059">
    <property type="term" value="P:chromosome segregation"/>
    <property type="evidence" value="ECO:0007669"/>
    <property type="project" value="UniProtKB-UniRule"/>
</dbReference>
<evidence type="ECO:0000259" key="11">
    <source>
        <dbReference type="PROSITE" id="PS51898"/>
    </source>
</evidence>
<dbReference type="EMBL" id="JAUSVL010000001">
    <property type="protein sequence ID" value="MDQ0289736.1"/>
    <property type="molecule type" value="Genomic_DNA"/>
</dbReference>
<comment type="subcellular location">
    <subcellularLocation>
        <location evidence="1 10">Cytoplasm</location>
    </subcellularLocation>
</comment>
<dbReference type="Gene3D" id="1.10.443.10">
    <property type="entry name" value="Intergrase catalytic core"/>
    <property type="match status" value="1"/>
</dbReference>
<comment type="caution">
    <text evidence="13">The sequence shown here is derived from an EMBL/GenBank/DDBJ whole genome shotgun (WGS) entry which is preliminary data.</text>
</comment>
<dbReference type="Pfam" id="PF00589">
    <property type="entry name" value="Phage_integrase"/>
    <property type="match status" value="1"/>
</dbReference>
<feature type="domain" description="Core-binding (CB)" evidence="12">
    <location>
        <begin position="1"/>
        <end position="85"/>
    </location>
</feature>
<evidence type="ECO:0000256" key="8">
    <source>
        <dbReference type="ARBA" id="ARBA00023172"/>
    </source>
</evidence>
<reference evidence="13" key="1">
    <citation type="submission" date="2023-07" db="EMBL/GenBank/DDBJ databases">
        <title>Genomic Encyclopedia of Type Strains, Phase IV (KMG-IV): sequencing the most valuable type-strain genomes for metagenomic binning, comparative biology and taxonomic classification.</title>
        <authorList>
            <person name="Goeker M."/>
        </authorList>
    </citation>
    <scope>NUCLEOTIDE SEQUENCE</scope>
    <source>
        <strain evidence="13">DSM 24202</strain>
    </source>
</reference>
<dbReference type="SUPFAM" id="SSF47823">
    <property type="entry name" value="lambda integrase-like, N-terminal domain"/>
    <property type="match status" value="1"/>
</dbReference>
<sequence length="295" mass="32738">MREHLSDFIGHLCLERGLAKNTATAYASDLAVFFAALDAAGINDAATVTRDDILDFLEASQQHGLEAATIARRLVAIKVFFRFLVQEGLLHADVTEIMESPRLWRLVPDFLTVAEVDALLRAFAGKEPLELRNRALLELLYASGLRASEMVTLRLDGVNFREGILRVIGKGNKERVVPFGKSAWDAMSTYVEKSRPLLDHSGAGLTLFLSHNGRPLTRARLWMIVKDAAVRAGISKNIYPHALRHSFATHLLSNGADLRVIQEMLGHASIATTQIYTHTDKERVAGAHRQFHPRA</sequence>
<dbReference type="GO" id="GO:0003677">
    <property type="term" value="F:DNA binding"/>
    <property type="evidence" value="ECO:0007669"/>
    <property type="project" value="UniProtKB-UniRule"/>
</dbReference>
<keyword evidence="4 10" id="KW-0132">Cell division</keyword>
<keyword evidence="8 10" id="KW-0233">DNA recombination</keyword>
<dbReference type="NCBIfam" id="NF001399">
    <property type="entry name" value="PRK00283.1"/>
    <property type="match status" value="1"/>
</dbReference>
<evidence type="ECO:0000313" key="14">
    <source>
        <dbReference type="Proteomes" id="UP001238163"/>
    </source>
</evidence>
<dbReference type="InterPro" id="IPR044068">
    <property type="entry name" value="CB"/>
</dbReference>
<dbReference type="RefSeq" id="WP_307261190.1">
    <property type="nucleotide sequence ID" value="NZ_JAUSVL010000001.1"/>
</dbReference>
<evidence type="ECO:0000256" key="5">
    <source>
        <dbReference type="ARBA" id="ARBA00022829"/>
    </source>
</evidence>
<dbReference type="SUPFAM" id="SSF56349">
    <property type="entry name" value="DNA breaking-rejoining enzymes"/>
    <property type="match status" value="1"/>
</dbReference>
<evidence type="ECO:0000259" key="12">
    <source>
        <dbReference type="PROSITE" id="PS51900"/>
    </source>
</evidence>
<feature type="active site" evidence="10">
    <location>
        <position position="241"/>
    </location>
</feature>
<accession>A0AAE4ANK3</accession>
<evidence type="ECO:0000256" key="9">
    <source>
        <dbReference type="ARBA" id="ARBA00023306"/>
    </source>
</evidence>
<dbReference type="Proteomes" id="UP001238163">
    <property type="component" value="Unassembled WGS sequence"/>
</dbReference>
<dbReference type="NCBIfam" id="TIGR02225">
    <property type="entry name" value="recomb_XerD"/>
    <property type="match status" value="1"/>
</dbReference>
<evidence type="ECO:0000256" key="6">
    <source>
        <dbReference type="ARBA" id="ARBA00022908"/>
    </source>
</evidence>
<protein>
    <recommendedName>
        <fullName evidence="10">Tyrosine recombinase XerC</fullName>
    </recommendedName>
</protein>
<comment type="similarity">
    <text evidence="10">Belongs to the 'phage' integrase family. XerC subfamily.</text>
</comment>
<dbReference type="Pfam" id="PF02899">
    <property type="entry name" value="Phage_int_SAM_1"/>
    <property type="match status" value="1"/>
</dbReference>
<dbReference type="GO" id="GO:0005737">
    <property type="term" value="C:cytoplasm"/>
    <property type="evidence" value="ECO:0007669"/>
    <property type="project" value="UniProtKB-SubCell"/>
</dbReference>
<dbReference type="InterPro" id="IPR002104">
    <property type="entry name" value="Integrase_catalytic"/>
</dbReference>
<feature type="active site" evidence="10">
    <location>
        <position position="146"/>
    </location>
</feature>
<evidence type="ECO:0000256" key="1">
    <source>
        <dbReference type="ARBA" id="ARBA00004496"/>
    </source>
</evidence>
<keyword evidence="14" id="KW-1185">Reference proteome</keyword>
<dbReference type="GO" id="GO:0051301">
    <property type="term" value="P:cell division"/>
    <property type="evidence" value="ECO:0007669"/>
    <property type="project" value="UniProtKB-KW"/>
</dbReference>
<comment type="function">
    <text evidence="10">Site-specific tyrosine recombinase, which acts by catalyzing the cutting and rejoining of the recombining DNA molecules. The XerC-XerD complex is essential to convert dimers of the bacterial chromosome into monomers to permit their segregation at cell division. It also contributes to the segregational stability of plasmids.</text>
</comment>
<keyword evidence="7 10" id="KW-0238">DNA-binding</keyword>
<comment type="subunit">
    <text evidence="10">Forms a cyclic heterotetrameric complex composed of two molecules of XerC and two molecules of XerD.</text>
</comment>
<dbReference type="PROSITE" id="PS51900">
    <property type="entry name" value="CB"/>
    <property type="match status" value="1"/>
</dbReference>
<dbReference type="InterPro" id="IPR011932">
    <property type="entry name" value="Recomb_XerD"/>
</dbReference>
<dbReference type="InterPro" id="IPR023009">
    <property type="entry name" value="Tyrosine_recombinase_XerC/XerD"/>
</dbReference>
<keyword evidence="5 10" id="KW-0159">Chromosome partition</keyword>
<feature type="domain" description="Tyr recombinase" evidence="11">
    <location>
        <begin position="106"/>
        <end position="289"/>
    </location>
</feature>
<evidence type="ECO:0000256" key="4">
    <source>
        <dbReference type="ARBA" id="ARBA00022618"/>
    </source>
</evidence>
<dbReference type="Gene3D" id="1.10.150.130">
    <property type="match status" value="1"/>
</dbReference>
<keyword evidence="3 10" id="KW-0963">Cytoplasm</keyword>
<dbReference type="CDD" id="cd00798">
    <property type="entry name" value="INT_XerDC_C"/>
    <property type="match status" value="1"/>
</dbReference>
<dbReference type="GO" id="GO:0006313">
    <property type="term" value="P:DNA transposition"/>
    <property type="evidence" value="ECO:0007669"/>
    <property type="project" value="UniProtKB-UniRule"/>
</dbReference>
<dbReference type="GO" id="GO:0009037">
    <property type="term" value="F:tyrosine-based site-specific recombinase activity"/>
    <property type="evidence" value="ECO:0007669"/>
    <property type="project" value="UniProtKB-UniRule"/>
</dbReference>
<feature type="active site" evidence="10">
    <location>
        <position position="267"/>
    </location>
</feature>
<evidence type="ECO:0000313" key="13">
    <source>
        <dbReference type="EMBL" id="MDQ0289736.1"/>
    </source>
</evidence>
<dbReference type="InterPro" id="IPR004107">
    <property type="entry name" value="Integrase_SAM-like_N"/>
</dbReference>
<feature type="active site" evidence="10">
    <location>
        <position position="170"/>
    </location>
</feature>
<evidence type="ECO:0000256" key="2">
    <source>
        <dbReference type="ARBA" id="ARBA00010450"/>
    </source>
</evidence>
<proteinExistence type="inferred from homology"/>